<evidence type="ECO:0000313" key="2">
    <source>
        <dbReference type="Proteomes" id="UP000053758"/>
    </source>
</evidence>
<dbReference type="AlphaFoldDB" id="A0A081CDG7"/>
<evidence type="ECO:0000313" key="1">
    <source>
        <dbReference type="EMBL" id="GAK64713.1"/>
    </source>
</evidence>
<proteinExistence type="predicted"/>
<dbReference type="RefSeq" id="XP_014657056.1">
    <property type="nucleotide sequence ID" value="XM_014801570.1"/>
</dbReference>
<name>A0A081CDG7_PSEA2</name>
<dbReference type="HOGENOM" id="CLU_406590_0_0_1"/>
<dbReference type="GeneID" id="26303822"/>
<dbReference type="Proteomes" id="UP000053758">
    <property type="component" value="Unassembled WGS sequence"/>
</dbReference>
<gene>
    <name evidence="1" type="ORF">PAN0_006d2928</name>
</gene>
<dbReference type="OrthoDB" id="19224at2759"/>
<sequence>MTGSSGRTRKSSSSFNQVGIRDNGWGRRRSAPGPNGHSPGSEPGQLPEPMPSPEPTLSPQSPLPSRSETGLASHEPSMIPDEEMKLDYLLRKADERIVSSGAPLHHGWKHLHSDLLHELVTELQNVGPGAIRGLRAMHTSVACLIILIGCYVNGKMDKPEDLTSVKCGVQDIVLGYCTVPCYEAREEAYQALTTLSSSDHSLVKRNCSELVQLLLIHGPRDHDIINEMLAKHMDLALSDCLQVMVDEYCAGPPKSLILDFLTSDQGRDALATVIGDPVQEIKLAQMLAPVLPLAGPSHIGKVIDILSSLQDIWLDPEGPPTDQQLARDMQSAEAALLWHLCLALMVQGGTYKYPTKPNTVLESVRIETIVNLAFAPPTFIKGGLAHFERLVQTALDGSTSKVLSRAQTKPSASKVFIEELEDSIRYFFCVLPAQSNAQAAEECLQYFSPAQQVAFFRSTANLAARILAAERLCPVELGFSAESHAQEMLGVISRALMEVDVGGTIGVPTLKEAEQKARDACLVLAAEALLAAAHHCELTLTLSSCAAASFSRDVKAHLRALMDLAGDARRLPEEVHASAAMLLRLCEEYTTSRRPRQTGDHIALKPEWLMPPPPFPESNLAASTPAWKPIGSKGRSSTDAGHKARKGEGSPVGLATTRQVRGRESPAEGHRSRR</sequence>
<accession>A0A081CDG7</accession>
<reference evidence="2" key="1">
    <citation type="journal article" date="2014" name="Genome Announc.">
        <title>Draft Genome Sequence of the Yeast Pseudozyma antarctica Type Strain JCM10317, a Producer of the Glycolipid Biosurfactants, Mannosylerythritol Lipids.</title>
        <authorList>
            <person name="Saika A."/>
            <person name="Koike H."/>
            <person name="Hori T."/>
            <person name="Fukuoka T."/>
            <person name="Sato S."/>
            <person name="Habe H."/>
            <person name="Kitamoto D."/>
            <person name="Morita T."/>
        </authorList>
    </citation>
    <scope>NUCLEOTIDE SEQUENCE [LARGE SCALE GENOMIC DNA]</scope>
    <source>
        <strain evidence="2">JCM 10317</strain>
    </source>
</reference>
<dbReference type="EMBL" id="DF830073">
    <property type="protein sequence ID" value="GAK64713.1"/>
    <property type="molecule type" value="Genomic_DNA"/>
</dbReference>
<keyword evidence="2" id="KW-1185">Reference proteome</keyword>
<organism evidence="1 2">
    <name type="scientific">Pseudozyma antarctica</name>
    <name type="common">Yeast</name>
    <name type="synonym">Candida antarctica</name>
    <dbReference type="NCBI Taxonomy" id="84753"/>
    <lineage>
        <taxon>Eukaryota</taxon>
        <taxon>Fungi</taxon>
        <taxon>Dikarya</taxon>
        <taxon>Basidiomycota</taxon>
        <taxon>Ustilaginomycotina</taxon>
        <taxon>Ustilaginomycetes</taxon>
        <taxon>Ustilaginales</taxon>
        <taxon>Ustilaginaceae</taxon>
        <taxon>Moesziomyces</taxon>
    </lineage>
</organism>
<protein>
    <submittedName>
        <fullName evidence="1">Uncharacterized protein</fullName>
    </submittedName>
</protein>